<dbReference type="EMBL" id="BBYQ01000077">
    <property type="protein sequence ID" value="GAP30301.1"/>
    <property type="molecule type" value="Genomic_DNA"/>
</dbReference>
<name>A0A0B8N8Z9_9NOCA</name>
<dbReference type="Proteomes" id="UP000180166">
    <property type="component" value="Chromosome"/>
</dbReference>
<keyword evidence="3" id="KW-1185">Reference proteome</keyword>
<organism evidence="2 3">
    <name type="scientific">Nocardia seriolae</name>
    <dbReference type="NCBI Taxonomy" id="37332"/>
    <lineage>
        <taxon>Bacteria</taxon>
        <taxon>Bacillati</taxon>
        <taxon>Actinomycetota</taxon>
        <taxon>Actinomycetes</taxon>
        <taxon>Mycobacteriales</taxon>
        <taxon>Nocardiaceae</taxon>
        <taxon>Nocardia</taxon>
    </lineage>
</organism>
<reference evidence="3" key="1">
    <citation type="submission" date="2015-07" db="EMBL/GenBank/DDBJ databases">
        <title>Nocardia seriolae U-1 whole genome shotgun sequence.</title>
        <authorList>
            <person name="Imajoh M."/>
            <person name="Fukumoto Y."/>
            <person name="Sukeda M."/>
            <person name="Yamane J."/>
            <person name="Yamasaki K."/>
            <person name="Shimizu M."/>
            <person name="Ohnishi K."/>
            <person name="Oshima S."/>
        </authorList>
    </citation>
    <scope>NUCLEOTIDE SEQUENCE [LARGE SCALE GENOMIC DNA]</scope>
    <source>
        <strain evidence="3">U-1</strain>
    </source>
</reference>
<dbReference type="EMBL" id="CP017839">
    <property type="protein sequence ID" value="APA97791.1"/>
    <property type="molecule type" value="Genomic_DNA"/>
</dbReference>
<protein>
    <submittedName>
        <fullName evidence="2">Uncharacterized protein</fullName>
    </submittedName>
</protein>
<evidence type="ECO:0000313" key="3">
    <source>
        <dbReference type="Proteomes" id="UP000037179"/>
    </source>
</evidence>
<accession>A0A0B8N8Z9</accession>
<proteinExistence type="predicted"/>
<dbReference type="OrthoDB" id="4565731at2"/>
<dbReference type="GeneID" id="93376202"/>
<evidence type="ECO:0000313" key="1">
    <source>
        <dbReference type="EMBL" id="APA97791.1"/>
    </source>
</evidence>
<sequence>MTEDRGNEVRVRLRFPDGGAVLDYRTTRPAADRLAVEFGRHGVSVTIDDQLHDRLPALPHAQLWMRSADIGSTGSP</sequence>
<dbReference type="RefSeq" id="WP_033088932.1">
    <property type="nucleotide sequence ID" value="NZ_AP028458.1"/>
</dbReference>
<reference evidence="1 4" key="3">
    <citation type="submission" date="2016-10" db="EMBL/GenBank/DDBJ databases">
        <title>Genome sequence of Nocardia seriolae strain EM150506, isolated from Anguila japonica.</title>
        <authorList>
            <person name="Han H.-J."/>
        </authorList>
    </citation>
    <scope>NUCLEOTIDE SEQUENCE [LARGE SCALE GENOMIC DNA]</scope>
    <source>
        <strain evidence="1 4">EM150506</strain>
    </source>
</reference>
<evidence type="ECO:0000313" key="4">
    <source>
        <dbReference type="Proteomes" id="UP000180166"/>
    </source>
</evidence>
<gene>
    <name evidence="1" type="ORF">NS506_03742</name>
    <name evidence="2" type="ORF">NSK11_contig00077-0020</name>
</gene>
<reference evidence="2 3" key="2">
    <citation type="journal article" date="2016" name="Genome Announc.">
        <title>Draft Genome Sequence of Erythromycin- and Oxytetracycline-Sensitive Nocardia seriolae Strain U-1 (NBRC 110359).</title>
        <authorList>
            <person name="Imajoh M."/>
            <person name="Sukeda M."/>
            <person name="Shimizu M."/>
            <person name="Yamane J."/>
            <person name="Ohnishi K."/>
            <person name="Oshima S."/>
        </authorList>
    </citation>
    <scope>NUCLEOTIDE SEQUENCE [LARGE SCALE GENOMIC DNA]</scope>
    <source>
        <strain evidence="2 3">U-1</strain>
    </source>
</reference>
<dbReference type="Proteomes" id="UP000037179">
    <property type="component" value="Unassembled WGS sequence"/>
</dbReference>
<dbReference type="AlphaFoldDB" id="A0A0B8N8Z9"/>
<dbReference type="KEGG" id="nsr:NS506_03742"/>
<evidence type="ECO:0000313" key="2">
    <source>
        <dbReference type="EMBL" id="GAP30301.1"/>
    </source>
</evidence>